<gene>
    <name evidence="2" type="ORF">STIAU_7744</name>
</gene>
<dbReference type="Proteomes" id="UP000032702">
    <property type="component" value="Unassembled WGS sequence"/>
</dbReference>
<comment type="caution">
    <text evidence="2">The sequence shown here is derived from an EMBL/GenBank/DDBJ whole genome shotgun (WGS) entry which is preliminary data.</text>
</comment>
<protein>
    <submittedName>
        <fullName evidence="2">Uncharacterized protein</fullName>
    </submittedName>
</protein>
<evidence type="ECO:0000313" key="2">
    <source>
        <dbReference type="EMBL" id="EAU68177.1"/>
    </source>
</evidence>
<dbReference type="AlphaFoldDB" id="Q098Q2"/>
<accession>Q098Q2</accession>
<feature type="region of interest" description="Disordered" evidence="1">
    <location>
        <begin position="436"/>
        <end position="485"/>
    </location>
</feature>
<dbReference type="EMBL" id="AAMD01000020">
    <property type="protein sequence ID" value="EAU68177.1"/>
    <property type="molecule type" value="Genomic_DNA"/>
</dbReference>
<evidence type="ECO:0000313" key="3">
    <source>
        <dbReference type="Proteomes" id="UP000032702"/>
    </source>
</evidence>
<sequence length="485" mass="50875">MSTARLPSKRSTVALDMGRPRAFLGVAVPGGPALFRGGFAGAERDEVFRRDSLGIAALRDMEHVALAAGHVTLPCRGLGGLRGRPGGALGLGKLIDVHHLSEAGEILAPTPLRDDGLGGDGVGGFWLGGDERDGQRNLFLLGLEDMLGGGAFLRRQPLGGQHEPLAVADRVDLAVLVRAENGGLEGFQPRQRVRRGEAGQVCRVHAQNGGPGVHGLEELGARGERRAVGPHLEEQGVQGFLAREQQGFRLGAGIAHEEHRRLPVGEPQDDGVGGMLGVLHGQQGLGGGPGPEDGQLRAASERQPQGLFGMGGVGGRGEDLHAPGTQGGEQGVVRGGRSGKLRFEQAAHVRHLLHRVERAVMVRGRVGDDGQVQPGGEQFWQPVGQVVGGGGGARVDEDGAALGRDDERGISRAHVQEVDVEFPVCGFGEITLRGEGRRGRGRRGLRGGLLARGGKQQAEEGQQARVHGWQSSAARRSRAASARRV</sequence>
<feature type="compositionally biased region" description="Basic residues" evidence="1">
    <location>
        <begin position="475"/>
        <end position="485"/>
    </location>
</feature>
<evidence type="ECO:0000256" key="1">
    <source>
        <dbReference type="SAM" id="MobiDB-lite"/>
    </source>
</evidence>
<feature type="compositionally biased region" description="Low complexity" evidence="1">
    <location>
        <begin position="452"/>
        <end position="474"/>
    </location>
</feature>
<organism evidence="2 3">
    <name type="scientific">Stigmatella aurantiaca (strain DW4/3-1)</name>
    <dbReference type="NCBI Taxonomy" id="378806"/>
    <lineage>
        <taxon>Bacteria</taxon>
        <taxon>Pseudomonadati</taxon>
        <taxon>Myxococcota</taxon>
        <taxon>Myxococcia</taxon>
        <taxon>Myxococcales</taxon>
        <taxon>Cystobacterineae</taxon>
        <taxon>Archangiaceae</taxon>
        <taxon>Stigmatella</taxon>
    </lineage>
</organism>
<name>Q098Q2_STIAD</name>
<proteinExistence type="predicted"/>
<reference evidence="2 3" key="1">
    <citation type="submission" date="2006-04" db="EMBL/GenBank/DDBJ databases">
        <authorList>
            <person name="Nierman W.C."/>
        </authorList>
    </citation>
    <scope>NUCLEOTIDE SEQUENCE [LARGE SCALE GENOMIC DNA]</scope>
    <source>
        <strain evidence="2 3">DW4/3-1</strain>
    </source>
</reference>